<evidence type="ECO:0000256" key="1">
    <source>
        <dbReference type="ARBA" id="ARBA00004141"/>
    </source>
</evidence>
<feature type="transmembrane region" description="Helical" evidence="6">
    <location>
        <begin position="317"/>
        <end position="337"/>
    </location>
</feature>
<feature type="transmembrane region" description="Helical" evidence="6">
    <location>
        <begin position="111"/>
        <end position="141"/>
    </location>
</feature>
<dbReference type="EMBL" id="CP011497">
    <property type="protein sequence ID" value="AKJ09572.1"/>
    <property type="molecule type" value="Genomic_DNA"/>
</dbReference>
<accession>A0ABM5TF93</accession>
<keyword evidence="3 6" id="KW-0812">Transmembrane</keyword>
<feature type="transmembrane region" description="Helical" evidence="6">
    <location>
        <begin position="232"/>
        <end position="250"/>
    </location>
</feature>
<feature type="transmembrane region" description="Helical" evidence="6">
    <location>
        <begin position="449"/>
        <end position="469"/>
    </location>
</feature>
<feature type="transmembrane region" description="Helical" evidence="6">
    <location>
        <begin position="368"/>
        <end position="387"/>
    </location>
</feature>
<dbReference type="Pfam" id="PF13520">
    <property type="entry name" value="AA_permease_2"/>
    <property type="match status" value="1"/>
</dbReference>
<feature type="transmembrane region" description="Helical" evidence="6">
    <location>
        <begin position="161"/>
        <end position="182"/>
    </location>
</feature>
<evidence type="ECO:0000256" key="6">
    <source>
        <dbReference type="SAM" id="Phobius"/>
    </source>
</evidence>
<evidence type="ECO:0000256" key="3">
    <source>
        <dbReference type="ARBA" id="ARBA00022692"/>
    </source>
</evidence>
<organism evidence="7 8">
    <name type="scientific">Streptomyces incarnatus</name>
    <dbReference type="NCBI Taxonomy" id="665007"/>
    <lineage>
        <taxon>Bacteria</taxon>
        <taxon>Bacillati</taxon>
        <taxon>Actinomycetota</taxon>
        <taxon>Actinomycetes</taxon>
        <taxon>Kitasatosporales</taxon>
        <taxon>Streptomycetaceae</taxon>
        <taxon>Streptomyces</taxon>
    </lineage>
</organism>
<feature type="transmembrane region" description="Helical" evidence="6">
    <location>
        <begin position="36"/>
        <end position="56"/>
    </location>
</feature>
<feature type="transmembrane region" description="Helical" evidence="6">
    <location>
        <begin position="189"/>
        <end position="212"/>
    </location>
</feature>
<dbReference type="InterPro" id="IPR002293">
    <property type="entry name" value="AA/rel_permease1"/>
</dbReference>
<keyword evidence="2" id="KW-0813">Transport</keyword>
<evidence type="ECO:0000313" key="7">
    <source>
        <dbReference type="EMBL" id="AKJ09572.1"/>
    </source>
</evidence>
<evidence type="ECO:0000256" key="5">
    <source>
        <dbReference type="ARBA" id="ARBA00023136"/>
    </source>
</evidence>
<evidence type="ECO:0000256" key="4">
    <source>
        <dbReference type="ARBA" id="ARBA00022989"/>
    </source>
</evidence>
<dbReference type="RefSeq" id="WP_208897732.1">
    <property type="nucleotide sequence ID" value="NZ_CP011497.1"/>
</dbReference>
<feature type="transmembrane region" description="Helical" evidence="6">
    <location>
        <begin position="68"/>
        <end position="90"/>
    </location>
</feature>
<evidence type="ECO:0000256" key="2">
    <source>
        <dbReference type="ARBA" id="ARBA00022448"/>
    </source>
</evidence>
<feature type="transmembrane region" description="Helical" evidence="6">
    <location>
        <begin position="393"/>
        <end position="419"/>
    </location>
</feature>
<dbReference type="PIRSF" id="PIRSF006060">
    <property type="entry name" value="AA_transporter"/>
    <property type="match status" value="1"/>
</dbReference>
<comment type="subcellular location">
    <subcellularLocation>
        <location evidence="1">Membrane</location>
        <topology evidence="1">Multi-pass membrane protein</topology>
    </subcellularLocation>
</comment>
<gene>
    <name evidence="7" type="ORF">ABB07_05930</name>
</gene>
<keyword evidence="5 6" id="KW-0472">Membrane</keyword>
<keyword evidence="8" id="KW-1185">Reference proteome</keyword>
<feature type="transmembrane region" description="Helical" evidence="6">
    <location>
        <begin position="481"/>
        <end position="503"/>
    </location>
</feature>
<evidence type="ECO:0000313" key="8">
    <source>
        <dbReference type="Proteomes" id="UP000035366"/>
    </source>
</evidence>
<dbReference type="PANTHER" id="PTHR45649">
    <property type="entry name" value="AMINO-ACID PERMEASE BAT1"/>
    <property type="match status" value="1"/>
</dbReference>
<dbReference type="Gene3D" id="1.20.1740.10">
    <property type="entry name" value="Amino acid/polyamine transporter I"/>
    <property type="match status" value="1"/>
</dbReference>
<sequence length="534" mass="56111">MSRPELPLAQDPGDGATTGHYLFGYQQELHRGVGSFASFAAGFSFVSILTTVFQLFGLGFGLGGAAFFWTWPLVFAGQLLVALCFAELAARWPISGAIYQWSSRLAGTTTGWFVGWIMIIGQILTVAAAAIAAQAVLPGIWSGFQIVGGPGADPSVGSPTGAQNAVLLGCVLLVITTVVNILGIRQMAAATSFGVTVEIIGVLALVLILFFLPERSPQVVDHPTGWAGHGGYVGAFLASSLMAAYVMVGFDSAGELAEETHRPRRTTPRTILRALITSGVGGALLILSGLMAARSLTDGKLAAGGLSWVLTDRLGGVLGRLLLCCVAVAVFACTLAVQTSGARMMYSMAREGALPFHRRLGKVSARTGTPITTSVVVGVGAAIALVVNIRQAAVFTALSSLCIALLYLAYLGVTVPLLVTRIRRRGSGGLPAGVDETGRPLFSLGRWGVAVNALAVLYQAGMTVNLIWPRAEIYDLTGGTWWLRWSAPLFIGLSLAAGAGYFLPRRLHRRIELRHVPHTHTEPPLDAPAVAEPA</sequence>
<proteinExistence type="predicted"/>
<dbReference type="Proteomes" id="UP000035366">
    <property type="component" value="Chromosome"/>
</dbReference>
<reference evidence="7 8" key="1">
    <citation type="journal article" date="2015" name="ISME J.">
        <title>Draft Genome Sequence of Streptomyces incarnatus NRRL8089, which Produces the Nucleoside Antibiotic Sinefungin.</title>
        <authorList>
            <person name="Oshima K."/>
            <person name="Hattori M."/>
            <person name="Shimizu H."/>
            <person name="Fukuda K."/>
            <person name="Nemoto M."/>
            <person name="Inagaki K."/>
            <person name="Tamura T."/>
        </authorList>
    </citation>
    <scope>NUCLEOTIDE SEQUENCE [LARGE SCALE GENOMIC DNA]</scope>
    <source>
        <strain evidence="7 8">NRRL 8089</strain>
    </source>
</reference>
<protein>
    <submittedName>
        <fullName evidence="7">Amino acid permease</fullName>
    </submittedName>
</protein>
<keyword evidence="4 6" id="KW-1133">Transmembrane helix</keyword>
<feature type="transmembrane region" description="Helical" evidence="6">
    <location>
        <begin position="271"/>
        <end position="297"/>
    </location>
</feature>
<name>A0ABM5TF93_9ACTN</name>
<dbReference type="PANTHER" id="PTHR45649:SF26">
    <property type="entry name" value="OS04G0435100 PROTEIN"/>
    <property type="match status" value="1"/>
</dbReference>